<dbReference type="AlphaFoldDB" id="A0A1N6X8Z9"/>
<reference evidence="3" key="1">
    <citation type="submission" date="2017-01" db="EMBL/GenBank/DDBJ databases">
        <authorList>
            <person name="Varghese N."/>
            <person name="Submissions S."/>
        </authorList>
    </citation>
    <scope>NUCLEOTIDE SEQUENCE [LARGE SCALE GENOMIC DNA]</scope>
    <source>
        <strain evidence="3">UM1</strain>
    </source>
</reference>
<feature type="transmembrane region" description="Helical" evidence="1">
    <location>
        <begin position="32"/>
        <end position="50"/>
    </location>
</feature>
<organism evidence="2 3">
    <name type="scientific">Solilutibacter tolerans</name>
    <dbReference type="NCBI Taxonomy" id="1604334"/>
    <lineage>
        <taxon>Bacteria</taxon>
        <taxon>Pseudomonadati</taxon>
        <taxon>Pseudomonadota</taxon>
        <taxon>Gammaproteobacteria</taxon>
        <taxon>Lysobacterales</taxon>
        <taxon>Lysobacteraceae</taxon>
        <taxon>Solilutibacter</taxon>
    </lineage>
</organism>
<dbReference type="RefSeq" id="WP_083688497.1">
    <property type="nucleotide sequence ID" value="NZ_FTLW01000005.1"/>
</dbReference>
<dbReference type="EMBL" id="FTLW01000005">
    <property type="protein sequence ID" value="SIQ98834.1"/>
    <property type="molecule type" value="Genomic_DNA"/>
</dbReference>
<keyword evidence="1" id="KW-0472">Membrane</keyword>
<gene>
    <name evidence="2" type="ORF">SAMN05421546_2171</name>
</gene>
<proteinExistence type="predicted"/>
<dbReference type="Proteomes" id="UP000241788">
    <property type="component" value="Unassembled WGS sequence"/>
</dbReference>
<protein>
    <submittedName>
        <fullName evidence="2">Uncharacterized protein</fullName>
    </submittedName>
</protein>
<evidence type="ECO:0000256" key="1">
    <source>
        <dbReference type="SAM" id="Phobius"/>
    </source>
</evidence>
<evidence type="ECO:0000313" key="2">
    <source>
        <dbReference type="EMBL" id="SIQ98834.1"/>
    </source>
</evidence>
<keyword evidence="1" id="KW-0812">Transmembrane</keyword>
<feature type="transmembrane region" description="Helical" evidence="1">
    <location>
        <begin position="71"/>
        <end position="88"/>
    </location>
</feature>
<name>A0A1N6X8Z9_9GAMM</name>
<keyword evidence="1" id="KW-1133">Transmembrane helix</keyword>
<accession>A0A1N6X8Z9</accession>
<keyword evidence="3" id="KW-1185">Reference proteome</keyword>
<dbReference type="STRING" id="1604334.SAMN05421546_2171"/>
<evidence type="ECO:0000313" key="3">
    <source>
        <dbReference type="Proteomes" id="UP000241788"/>
    </source>
</evidence>
<sequence>MTSLGVILGFLIGFLAQWVADESFALTSASDWLIFAGCIAGAAILLRVLFRMLMPPDGSEPVVFYRQTLRLYVIGIATAFLSLIIAAFL</sequence>